<dbReference type="EMBL" id="CP099489">
    <property type="protein sequence ID" value="USQ81419.1"/>
    <property type="molecule type" value="Genomic_DNA"/>
</dbReference>
<dbReference type="RefSeq" id="WP_252594887.1">
    <property type="nucleotide sequence ID" value="NZ_CP099489.1"/>
</dbReference>
<keyword evidence="3" id="KW-1185">Reference proteome</keyword>
<dbReference type="Gene3D" id="1.10.10.10">
    <property type="entry name" value="Winged helix-like DNA-binding domain superfamily/Winged helix DNA-binding domain"/>
    <property type="match status" value="2"/>
</dbReference>
<dbReference type="PANTHER" id="PTHR34293:SF1">
    <property type="entry name" value="HTH-TYPE TRANSCRIPTIONAL REGULATOR TRMBL2"/>
    <property type="match status" value="1"/>
</dbReference>
<dbReference type="PANTHER" id="PTHR34293">
    <property type="entry name" value="HTH-TYPE TRANSCRIPTIONAL REGULATOR TRMBL2"/>
    <property type="match status" value="1"/>
</dbReference>
<organism evidence="2 3">
    <name type="scientific">Ornithinimicrobium faecis</name>
    <dbReference type="NCBI Taxonomy" id="2934158"/>
    <lineage>
        <taxon>Bacteria</taxon>
        <taxon>Bacillati</taxon>
        <taxon>Actinomycetota</taxon>
        <taxon>Actinomycetes</taxon>
        <taxon>Micrococcales</taxon>
        <taxon>Ornithinimicrobiaceae</taxon>
        <taxon>Ornithinimicrobium</taxon>
    </lineage>
</organism>
<dbReference type="InterPro" id="IPR016032">
    <property type="entry name" value="Sig_transdc_resp-reg_C-effctor"/>
</dbReference>
<accession>A0ABY4YXF4</accession>
<dbReference type="SUPFAM" id="SSF46894">
    <property type="entry name" value="C-terminal effector domain of the bipartite response regulators"/>
    <property type="match status" value="1"/>
</dbReference>
<dbReference type="PROSITE" id="PS50043">
    <property type="entry name" value="HTH_LUXR_2"/>
    <property type="match status" value="1"/>
</dbReference>
<protein>
    <submittedName>
        <fullName evidence="2">LuxR C-terminal-related transcriptional regulator</fullName>
    </submittedName>
</protein>
<reference evidence="2" key="1">
    <citation type="submission" date="2022-06" db="EMBL/GenBank/DDBJ databases">
        <title>Ornithinimicrobium HY1793.</title>
        <authorList>
            <person name="Huang Y."/>
        </authorList>
    </citation>
    <scope>NUCLEOTIDE SEQUENCE</scope>
    <source>
        <strain evidence="2">HY1793</strain>
    </source>
</reference>
<dbReference type="CDD" id="cd06170">
    <property type="entry name" value="LuxR_C_like"/>
    <property type="match status" value="1"/>
</dbReference>
<gene>
    <name evidence="2" type="ORF">NF556_07150</name>
</gene>
<name>A0ABY4YXF4_9MICO</name>
<dbReference type="SMART" id="SM00421">
    <property type="entry name" value="HTH_LUXR"/>
    <property type="match status" value="1"/>
</dbReference>
<feature type="domain" description="HTH luxR-type" evidence="1">
    <location>
        <begin position="263"/>
        <end position="328"/>
    </location>
</feature>
<dbReference type="InterPro" id="IPR000792">
    <property type="entry name" value="Tscrpt_reg_LuxR_C"/>
</dbReference>
<dbReference type="Proteomes" id="UP001056455">
    <property type="component" value="Chromosome"/>
</dbReference>
<dbReference type="Pfam" id="PF00196">
    <property type="entry name" value="GerE"/>
    <property type="match status" value="1"/>
</dbReference>
<evidence type="ECO:0000259" key="1">
    <source>
        <dbReference type="PROSITE" id="PS50043"/>
    </source>
</evidence>
<sequence>MSLRATGLGPSDEELYRLLVRAVETDVSHLAELADRPLPDTEAAVRRLRDQGLATLVEETPPRVAAAAPDVAFAPLLLRGHQELTEATLAVTKLAEEHRANARRRDADQLVEVVHGAAGIRQALRTVQQSTREEMLWFCKAGHVAMASGENDEEYTGLARGVRYRVIYEQAMLDDPTMLVNVERGVRAGEVARAAPSLPLRLAVADRSLALCPLITNREGSDEPTAALVRDSNLLTALIALFDAYWSDASPLHVGESGDQVQVTSRASLLGPDERELLSLLVAGVTDKAIATRLGVSLRTVQRRISELMALANTETRMQLAWQAAQRGWLTSD</sequence>
<dbReference type="InterPro" id="IPR036388">
    <property type="entry name" value="WH-like_DNA-bd_sf"/>
</dbReference>
<dbReference type="InterPro" id="IPR051797">
    <property type="entry name" value="TrmB-like"/>
</dbReference>
<evidence type="ECO:0000313" key="2">
    <source>
        <dbReference type="EMBL" id="USQ81419.1"/>
    </source>
</evidence>
<evidence type="ECO:0000313" key="3">
    <source>
        <dbReference type="Proteomes" id="UP001056455"/>
    </source>
</evidence>
<proteinExistence type="predicted"/>